<name>A0ABT1VTV4_9PROT</name>
<keyword evidence="2" id="KW-1185">Reference proteome</keyword>
<reference evidence="1 2" key="1">
    <citation type="submission" date="2022-06" db="EMBL/GenBank/DDBJ databases">
        <title>Rhizosaccharibacter gen. nov. sp. nov. KSS12, endophytic bacteria isolated from sugarcane.</title>
        <authorList>
            <person name="Pitiwittayakul N."/>
        </authorList>
    </citation>
    <scope>NUCLEOTIDE SEQUENCE [LARGE SCALE GENOMIC DNA]</scope>
    <source>
        <strain evidence="1 2">KSS12</strain>
    </source>
</reference>
<evidence type="ECO:0000313" key="2">
    <source>
        <dbReference type="Proteomes" id="UP001524547"/>
    </source>
</evidence>
<protein>
    <submittedName>
        <fullName evidence="1">Uncharacterized protein</fullName>
    </submittedName>
</protein>
<dbReference type="EMBL" id="JAMZEJ010000002">
    <property type="protein sequence ID" value="MCQ8239767.1"/>
    <property type="molecule type" value="Genomic_DNA"/>
</dbReference>
<dbReference type="RefSeq" id="WP_422918517.1">
    <property type="nucleotide sequence ID" value="NZ_JAMZEJ010000002.1"/>
</dbReference>
<comment type="caution">
    <text evidence="1">The sequence shown here is derived from an EMBL/GenBank/DDBJ whole genome shotgun (WGS) entry which is preliminary data.</text>
</comment>
<organism evidence="1 2">
    <name type="scientific">Rhizosaccharibacter radicis</name>
    <dbReference type="NCBI Taxonomy" id="2782605"/>
    <lineage>
        <taxon>Bacteria</taxon>
        <taxon>Pseudomonadati</taxon>
        <taxon>Pseudomonadota</taxon>
        <taxon>Alphaproteobacteria</taxon>
        <taxon>Acetobacterales</taxon>
        <taxon>Acetobacteraceae</taxon>
        <taxon>Rhizosaccharibacter</taxon>
    </lineage>
</organism>
<sequence>MLVDDGFRDILADDVEAGIRPRGKIEQDMVASRVRSGSRGAVAAIPACPARHASAAKRPAPYGATAASTTTCRLRAPSVPWRFEHGEGSWSGARPTG</sequence>
<gene>
    <name evidence="1" type="ORF">NFI88_02785</name>
</gene>
<proteinExistence type="predicted"/>
<dbReference type="Proteomes" id="UP001524547">
    <property type="component" value="Unassembled WGS sequence"/>
</dbReference>
<accession>A0ABT1VTV4</accession>
<evidence type="ECO:0000313" key="1">
    <source>
        <dbReference type="EMBL" id="MCQ8239767.1"/>
    </source>
</evidence>